<dbReference type="Pfam" id="PF00961">
    <property type="entry name" value="LAGLIDADG_1"/>
    <property type="match status" value="1"/>
</dbReference>
<keyword evidence="2" id="KW-0150">Chloroplast</keyword>
<dbReference type="GO" id="GO:0005739">
    <property type="term" value="C:mitochondrion"/>
    <property type="evidence" value="ECO:0007669"/>
    <property type="project" value="UniProtKB-ARBA"/>
</dbReference>
<proteinExistence type="predicted"/>
<accession>Q8WKX3</accession>
<keyword evidence="2" id="KW-0934">Plastid</keyword>
<dbReference type="InterPro" id="IPR027434">
    <property type="entry name" value="Homing_endonucl"/>
</dbReference>
<evidence type="ECO:0000313" key="2">
    <source>
        <dbReference type="EMBL" id="AAL34389.1"/>
    </source>
</evidence>
<sequence>MNLEPQWIVGFVDGEGCFFVGFNKQSTMKIKIQVLPEFTVVQHQRDIAVLQNLKTYFQCGVVQRNHSDRYAYRVRGHENLLKKIIPFFEKHKLKTKKRVDFEKFRDIVLLMEKKADLQFEGLEKITKIANTMNTKGVSVTFKYKMERRTDSLE</sequence>
<name>Q8WKX3_9CHLO</name>
<dbReference type="PANTHER" id="PTHR36181:SF2">
    <property type="entry name" value="INTRON-ENCODED ENDONUCLEASE AI3-RELATED"/>
    <property type="match status" value="1"/>
</dbReference>
<dbReference type="EMBL" id="L49150">
    <property type="protein sequence ID" value="AAL34389.1"/>
    <property type="molecule type" value="Genomic_DNA"/>
</dbReference>
<dbReference type="GO" id="GO:0004519">
    <property type="term" value="F:endonuclease activity"/>
    <property type="evidence" value="ECO:0007669"/>
    <property type="project" value="InterPro"/>
</dbReference>
<dbReference type="Gene3D" id="3.10.28.10">
    <property type="entry name" value="Homing endonucleases"/>
    <property type="match status" value="1"/>
</dbReference>
<dbReference type="InterPro" id="IPR004860">
    <property type="entry name" value="LAGLIDADG_dom"/>
</dbReference>
<dbReference type="SUPFAM" id="SSF55608">
    <property type="entry name" value="Homing endonucleases"/>
    <property type="match status" value="1"/>
</dbReference>
<geneLocation type="chloroplast" evidence="2"/>
<feature type="domain" description="Homing endonuclease LAGLIDADG" evidence="1">
    <location>
        <begin position="8"/>
        <end position="108"/>
    </location>
</feature>
<dbReference type="AlphaFoldDB" id="Q8WKX3"/>
<evidence type="ECO:0000259" key="1">
    <source>
        <dbReference type="Pfam" id="PF00961"/>
    </source>
</evidence>
<reference evidence="2" key="1">
    <citation type="journal article" date="2006" name="BMC Biol.">
        <title>The complete chloroplast DNA sequence of the green alga Oltmannsiellopsis viridis reveals a distinctive quadripartite architecture in the chloroplast genome of early diverging ulvophytes.</title>
        <authorList>
            <person name="Pombert J.F."/>
            <person name="Lemieux C."/>
            <person name="Turmel M."/>
        </authorList>
    </citation>
    <scope>NUCLEOTIDE SEQUENCE</scope>
</reference>
<dbReference type="InterPro" id="IPR051289">
    <property type="entry name" value="LAGLIDADG_Endonuclease"/>
</dbReference>
<organism evidence="2">
    <name type="scientific">Pleurastrosarcina brevispinosa</name>
    <dbReference type="NCBI Taxonomy" id="163096"/>
    <lineage>
        <taxon>Eukaryota</taxon>
        <taxon>Viridiplantae</taxon>
        <taxon>Chlorophyta</taxon>
        <taxon>core chlorophytes</taxon>
        <taxon>Trebouxiophyceae</taxon>
        <taxon>Trebouxiophyceae incertae sedis</taxon>
        <taxon>Pleurastrosarcina</taxon>
    </lineage>
</organism>
<protein>
    <recommendedName>
        <fullName evidence="1">Homing endonuclease LAGLIDADG domain-containing protein</fullName>
    </recommendedName>
</protein>
<dbReference type="PANTHER" id="PTHR36181">
    <property type="entry name" value="INTRON-ENCODED ENDONUCLEASE AI3-RELATED"/>
    <property type="match status" value="1"/>
</dbReference>